<dbReference type="GO" id="GO:0005829">
    <property type="term" value="C:cytosol"/>
    <property type="evidence" value="ECO:0007669"/>
    <property type="project" value="TreeGrafter"/>
</dbReference>
<name>A0A839ISN5_9GAMM</name>
<dbReference type="InterPro" id="IPR009057">
    <property type="entry name" value="Homeodomain-like_sf"/>
</dbReference>
<accession>A0A839ISN5</accession>
<dbReference type="SUPFAM" id="SSF46689">
    <property type="entry name" value="Homeodomain-like"/>
    <property type="match status" value="1"/>
</dbReference>
<protein>
    <submittedName>
        <fullName evidence="5">AraC family transcriptional regulator</fullName>
    </submittedName>
</protein>
<evidence type="ECO:0000256" key="2">
    <source>
        <dbReference type="ARBA" id="ARBA00023125"/>
    </source>
</evidence>
<keyword evidence="6" id="KW-1185">Reference proteome</keyword>
<dbReference type="Gene3D" id="1.10.10.60">
    <property type="entry name" value="Homeodomain-like"/>
    <property type="match status" value="1"/>
</dbReference>
<keyword evidence="2" id="KW-0238">DNA-binding</keyword>
<organism evidence="5 6">
    <name type="scientific">Oceanospirillum sediminis</name>
    <dbReference type="NCBI Taxonomy" id="2760088"/>
    <lineage>
        <taxon>Bacteria</taxon>
        <taxon>Pseudomonadati</taxon>
        <taxon>Pseudomonadota</taxon>
        <taxon>Gammaproteobacteria</taxon>
        <taxon>Oceanospirillales</taxon>
        <taxon>Oceanospirillaceae</taxon>
        <taxon>Oceanospirillum</taxon>
    </lineage>
</organism>
<dbReference type="SMART" id="SM00342">
    <property type="entry name" value="HTH_ARAC"/>
    <property type="match status" value="1"/>
</dbReference>
<dbReference type="PANTHER" id="PTHR47894">
    <property type="entry name" value="HTH-TYPE TRANSCRIPTIONAL REGULATOR GADX"/>
    <property type="match status" value="1"/>
</dbReference>
<proteinExistence type="predicted"/>
<reference evidence="5 6" key="1">
    <citation type="submission" date="2020-08" db="EMBL/GenBank/DDBJ databases">
        <title>Oceanospirillum sp. nov. isolated from marine sediment.</title>
        <authorList>
            <person name="Ji X."/>
        </authorList>
    </citation>
    <scope>NUCLEOTIDE SEQUENCE [LARGE SCALE GENOMIC DNA]</scope>
    <source>
        <strain evidence="5 6">D5</strain>
    </source>
</reference>
<evidence type="ECO:0000256" key="3">
    <source>
        <dbReference type="ARBA" id="ARBA00023163"/>
    </source>
</evidence>
<dbReference type="PROSITE" id="PS01124">
    <property type="entry name" value="HTH_ARAC_FAMILY_2"/>
    <property type="match status" value="1"/>
</dbReference>
<keyword evidence="1" id="KW-0805">Transcription regulation</keyword>
<dbReference type="InterPro" id="IPR018060">
    <property type="entry name" value="HTH_AraC"/>
</dbReference>
<dbReference type="InterPro" id="IPR020449">
    <property type="entry name" value="Tscrpt_reg_AraC-type_HTH"/>
</dbReference>
<keyword evidence="3" id="KW-0804">Transcription</keyword>
<dbReference type="Proteomes" id="UP000565262">
    <property type="component" value="Unassembled WGS sequence"/>
</dbReference>
<dbReference type="InterPro" id="IPR032687">
    <property type="entry name" value="AraC-type_N"/>
</dbReference>
<feature type="domain" description="HTH araC/xylS-type" evidence="4">
    <location>
        <begin position="236"/>
        <end position="334"/>
    </location>
</feature>
<sequence length="334" mass="38932">MSIEHHSISVHFVQTLVRAMEQSDIDARQAMLDAGMNPELLQLPQLRVTPEQFSRLILLAWQRMDDEFLGLGSRPCRYGVFSLMARQAINCKSLKSALYHITRFYNLIADALTLSLEVHGEDAYFDMRLTSPEQDMDHALCELLMMLWHRFPSWLIGQKIQLKEIWFTYPEPEHSSEYRLIYPCPIRYNQPVNRLVLDRKYLQAPVVQTKQTLLAYLQSSPLNWFKRQAYYPVFTRKVVRCLEKDEGFVSLNMEQIAAELNVTSRTLRRKLTEEKTSFQQLKDGIRRDAAIHYLSQPGIPVAEISRRLGFSEPAAFTRAFKQWTGVPPAVYRQS</sequence>
<dbReference type="Pfam" id="PF12625">
    <property type="entry name" value="Arabinose_bd"/>
    <property type="match status" value="1"/>
</dbReference>
<comment type="caution">
    <text evidence="5">The sequence shown here is derived from an EMBL/GenBank/DDBJ whole genome shotgun (WGS) entry which is preliminary data.</text>
</comment>
<dbReference type="Pfam" id="PF12833">
    <property type="entry name" value="HTH_18"/>
    <property type="match status" value="1"/>
</dbReference>
<gene>
    <name evidence="5" type="ORF">H4O21_11250</name>
</gene>
<dbReference type="GO" id="GO:0000976">
    <property type="term" value="F:transcription cis-regulatory region binding"/>
    <property type="evidence" value="ECO:0007669"/>
    <property type="project" value="TreeGrafter"/>
</dbReference>
<dbReference type="EMBL" id="JACJFM010000012">
    <property type="protein sequence ID" value="MBB1487186.1"/>
    <property type="molecule type" value="Genomic_DNA"/>
</dbReference>
<evidence type="ECO:0000313" key="6">
    <source>
        <dbReference type="Proteomes" id="UP000565262"/>
    </source>
</evidence>
<dbReference type="AlphaFoldDB" id="A0A839ISN5"/>
<dbReference type="PRINTS" id="PR00032">
    <property type="entry name" value="HTHARAC"/>
</dbReference>
<dbReference type="GO" id="GO:0003700">
    <property type="term" value="F:DNA-binding transcription factor activity"/>
    <property type="evidence" value="ECO:0007669"/>
    <property type="project" value="InterPro"/>
</dbReference>
<evidence type="ECO:0000256" key="1">
    <source>
        <dbReference type="ARBA" id="ARBA00023015"/>
    </source>
</evidence>
<evidence type="ECO:0000259" key="4">
    <source>
        <dbReference type="PROSITE" id="PS01124"/>
    </source>
</evidence>
<dbReference type="PANTHER" id="PTHR47894:SF1">
    <property type="entry name" value="HTH-TYPE TRANSCRIPTIONAL REGULATOR VQSM"/>
    <property type="match status" value="1"/>
</dbReference>
<evidence type="ECO:0000313" key="5">
    <source>
        <dbReference type="EMBL" id="MBB1487186.1"/>
    </source>
</evidence>
<dbReference type="RefSeq" id="WP_182808964.1">
    <property type="nucleotide sequence ID" value="NZ_JACJFM010000012.1"/>
</dbReference>